<dbReference type="AlphaFoldDB" id="A0A8W8N965"/>
<dbReference type="SMART" id="SM00696">
    <property type="entry name" value="DM9"/>
    <property type="match status" value="2"/>
</dbReference>
<name>A0A8W8N965_MAGGI</name>
<sequence length="251" mass="27692">MSLKASDGNHEKRETLVQCLRSLNLELSIENDDVRDPKSDTQKRHITSDQKKYLDAQIAARSIVNPSAANMRKMVTKLDGTGVFFVVLDLSSFATSPSYFCTYFESILMAEWVSTTGKKIPDNAIRAGYDINKKALFIARAVVSGEMTPGKCGTHLEGAHIPFAGKEHIIQNYEVLVYPINALGFLDWQQASNGDVPGNAIDTASGIYIGRVLYSGSLIPCKIHTGFKVAYMGFAGKEHQSKEYEALYKVI</sequence>
<dbReference type="PANTHER" id="PTHR31649">
    <property type="entry name" value="AGAP009604-PA"/>
    <property type="match status" value="1"/>
</dbReference>
<dbReference type="PANTHER" id="PTHR31649:SF1">
    <property type="entry name" value="FARNESOIC ACID O-METHYL TRANSFERASE DOMAIN-CONTAINING PROTEIN"/>
    <property type="match status" value="1"/>
</dbReference>
<organism evidence="1 2">
    <name type="scientific">Magallana gigas</name>
    <name type="common">Pacific oyster</name>
    <name type="synonym">Crassostrea gigas</name>
    <dbReference type="NCBI Taxonomy" id="29159"/>
    <lineage>
        <taxon>Eukaryota</taxon>
        <taxon>Metazoa</taxon>
        <taxon>Spiralia</taxon>
        <taxon>Lophotrochozoa</taxon>
        <taxon>Mollusca</taxon>
        <taxon>Bivalvia</taxon>
        <taxon>Autobranchia</taxon>
        <taxon>Pteriomorphia</taxon>
        <taxon>Ostreida</taxon>
        <taxon>Ostreoidea</taxon>
        <taxon>Ostreidae</taxon>
        <taxon>Magallana</taxon>
    </lineage>
</organism>
<dbReference type="Proteomes" id="UP000005408">
    <property type="component" value="Unassembled WGS sequence"/>
</dbReference>
<keyword evidence="2" id="KW-1185">Reference proteome</keyword>
<evidence type="ECO:0000313" key="2">
    <source>
        <dbReference type="Proteomes" id="UP000005408"/>
    </source>
</evidence>
<dbReference type="Pfam" id="PF11901">
    <property type="entry name" value="DM9"/>
    <property type="match status" value="1"/>
</dbReference>
<dbReference type="EnsemblMetazoa" id="G4879.17">
    <property type="protein sequence ID" value="G4879.17:cds"/>
    <property type="gene ID" value="G4879"/>
</dbReference>
<dbReference type="InterPro" id="IPR006616">
    <property type="entry name" value="DM9_repeat"/>
</dbReference>
<accession>A0A8W8N965</accession>
<proteinExistence type="predicted"/>
<reference evidence="1" key="1">
    <citation type="submission" date="2022-08" db="UniProtKB">
        <authorList>
            <consortium name="EnsemblMetazoa"/>
        </authorList>
    </citation>
    <scope>IDENTIFICATION</scope>
    <source>
        <strain evidence="1">05x7-T-G4-1.051#20</strain>
    </source>
</reference>
<evidence type="ECO:0000313" key="1">
    <source>
        <dbReference type="EnsemblMetazoa" id="G4879.17:cds"/>
    </source>
</evidence>
<protein>
    <submittedName>
        <fullName evidence="1">Uncharacterized protein</fullName>
    </submittedName>
</protein>